<dbReference type="Pfam" id="PF07731">
    <property type="entry name" value="Cu-oxidase_2"/>
    <property type="match status" value="1"/>
</dbReference>
<feature type="domain" description="Plastocyanin-like" evidence="4">
    <location>
        <begin position="333"/>
        <end position="444"/>
    </location>
</feature>
<dbReference type="InterPro" id="IPR011707">
    <property type="entry name" value="Cu-oxidase-like_N"/>
</dbReference>
<organism evidence="6 7">
    <name type="scientific">Weissella muntiaci</name>
    <dbReference type="NCBI Taxonomy" id="2508881"/>
    <lineage>
        <taxon>Bacteria</taxon>
        <taxon>Bacillati</taxon>
        <taxon>Bacillota</taxon>
        <taxon>Bacilli</taxon>
        <taxon>Lactobacillales</taxon>
        <taxon>Lactobacillaceae</taxon>
        <taxon>Weissella</taxon>
    </lineage>
</organism>
<evidence type="ECO:0000259" key="5">
    <source>
        <dbReference type="Pfam" id="PF07732"/>
    </source>
</evidence>
<keyword evidence="2" id="KW-0560">Oxidoreductase</keyword>
<dbReference type="InterPro" id="IPR045087">
    <property type="entry name" value="Cu-oxidase_fam"/>
</dbReference>
<dbReference type="InterPro" id="IPR033138">
    <property type="entry name" value="Cu_oxidase_CS"/>
</dbReference>
<dbReference type="GO" id="GO:0005507">
    <property type="term" value="F:copper ion binding"/>
    <property type="evidence" value="ECO:0007669"/>
    <property type="project" value="InterPro"/>
</dbReference>
<protein>
    <submittedName>
        <fullName evidence="6">Multicopper oxidase family protein</fullName>
    </submittedName>
</protein>
<dbReference type="PROSITE" id="PS00079">
    <property type="entry name" value="MULTICOPPER_OXIDASE1"/>
    <property type="match status" value="1"/>
</dbReference>
<dbReference type="InterPro" id="IPR002355">
    <property type="entry name" value="Cu_oxidase_Cu_BS"/>
</dbReference>
<accession>A0A6C2CA18</accession>
<dbReference type="Proteomes" id="UP000371977">
    <property type="component" value="Unassembled WGS sequence"/>
</dbReference>
<evidence type="ECO:0000313" key="7">
    <source>
        <dbReference type="Proteomes" id="UP000371977"/>
    </source>
</evidence>
<feature type="domain" description="Plastocyanin-like" evidence="3">
    <location>
        <begin position="200"/>
        <end position="289"/>
    </location>
</feature>
<dbReference type="SUPFAM" id="SSF49503">
    <property type="entry name" value="Cupredoxins"/>
    <property type="match status" value="3"/>
</dbReference>
<name>A0A6C2CA18_9LACO</name>
<dbReference type="OrthoDB" id="9757546at2"/>
<evidence type="ECO:0000259" key="4">
    <source>
        <dbReference type="Pfam" id="PF07731"/>
    </source>
</evidence>
<dbReference type="InterPro" id="IPR011706">
    <property type="entry name" value="Cu-oxidase_C"/>
</dbReference>
<sequence>MRLATKIILTIILAVIAIGLLMGQFWDLLFSPFAAAEKGATDPYNITKVRPQSKYTVNIINTKMKFNSQTINRYVYSNSQNVIYPAGQPIVLAAGKRVTVNVKNASGTATNVHWHGLTIPNNMDGALDKIDNGSSKTFVFTPTETGTYWYHSHYRPVETQVGKGMFGPLVVKSAVDDKYNLDELLILSDLPNGYSGMMGSHADTNLVNGQLVPPALQLKGGQLGQLRFINASADNSKTVKLPFSVKVTHKDGYALAKPYSTHTLKLYPGQRIDVEVALAGTENRHYQILDGSVKISLDYIGNHIKKGKSLFTPAKASPVDQALLEKTPDFTLALAGNMNGWTINGQVYPNLPTMQVKVGQTYKVRFTSPDGMMSYDHPMHIHGAHFQVIAVDGRATNDETWYDTYPMKAGKTTDIAVKFDLPGVWVVHCHILGHEDAGMMTSFTAN</sequence>
<gene>
    <name evidence="6" type="ORF">ESZ50_04030</name>
</gene>
<evidence type="ECO:0000313" key="6">
    <source>
        <dbReference type="EMBL" id="TYC50233.1"/>
    </source>
</evidence>
<dbReference type="CDD" id="cd04207">
    <property type="entry name" value="CuRO_3_LCC_like"/>
    <property type="match status" value="1"/>
</dbReference>
<dbReference type="Gene3D" id="2.60.40.420">
    <property type="entry name" value="Cupredoxins - blue copper proteins"/>
    <property type="match status" value="3"/>
</dbReference>
<feature type="domain" description="Plastocyanin-like" evidence="5">
    <location>
        <begin position="87"/>
        <end position="173"/>
    </location>
</feature>
<dbReference type="EMBL" id="SDGZ01000010">
    <property type="protein sequence ID" value="TYC50233.1"/>
    <property type="molecule type" value="Genomic_DNA"/>
</dbReference>
<keyword evidence="1" id="KW-0479">Metal-binding</keyword>
<keyword evidence="7" id="KW-1185">Reference proteome</keyword>
<dbReference type="PANTHER" id="PTHR11709">
    <property type="entry name" value="MULTI-COPPER OXIDASE"/>
    <property type="match status" value="1"/>
</dbReference>
<dbReference type="AlphaFoldDB" id="A0A6C2CA18"/>
<evidence type="ECO:0000256" key="2">
    <source>
        <dbReference type="ARBA" id="ARBA00023002"/>
    </source>
</evidence>
<dbReference type="InterPro" id="IPR008972">
    <property type="entry name" value="Cupredoxin"/>
</dbReference>
<evidence type="ECO:0000256" key="1">
    <source>
        <dbReference type="ARBA" id="ARBA00022723"/>
    </source>
</evidence>
<dbReference type="InterPro" id="IPR001117">
    <property type="entry name" value="Cu-oxidase_2nd"/>
</dbReference>
<dbReference type="Pfam" id="PF07732">
    <property type="entry name" value="Cu-oxidase_3"/>
    <property type="match status" value="1"/>
</dbReference>
<comment type="caution">
    <text evidence="6">The sequence shown here is derived from an EMBL/GenBank/DDBJ whole genome shotgun (WGS) entry which is preliminary data.</text>
</comment>
<dbReference type="RefSeq" id="WP_148622315.1">
    <property type="nucleotide sequence ID" value="NZ_SDGZ01000010.1"/>
</dbReference>
<dbReference type="GO" id="GO:0016491">
    <property type="term" value="F:oxidoreductase activity"/>
    <property type="evidence" value="ECO:0007669"/>
    <property type="project" value="UniProtKB-KW"/>
</dbReference>
<dbReference type="PROSITE" id="PS00080">
    <property type="entry name" value="MULTICOPPER_OXIDASE2"/>
    <property type="match status" value="1"/>
</dbReference>
<dbReference type="Pfam" id="PF00394">
    <property type="entry name" value="Cu-oxidase"/>
    <property type="match status" value="1"/>
</dbReference>
<evidence type="ECO:0000259" key="3">
    <source>
        <dbReference type="Pfam" id="PF00394"/>
    </source>
</evidence>
<proteinExistence type="predicted"/>
<reference evidence="6 7" key="1">
    <citation type="submission" date="2019-01" db="EMBL/GenBank/DDBJ databases">
        <title>Weissella sp. nov., a novel lactic acid bacterium isolated from animal feces.</title>
        <authorList>
            <person name="Wang L.-T."/>
        </authorList>
    </citation>
    <scope>NUCLEOTIDE SEQUENCE [LARGE SCALE GENOMIC DNA]</scope>
    <source>
        <strain evidence="6 7">8H-2</strain>
    </source>
</reference>